<keyword evidence="1" id="KW-1133">Transmembrane helix</keyword>
<dbReference type="AlphaFoldDB" id="A0A194X6V1"/>
<evidence type="ECO:0000313" key="3">
    <source>
        <dbReference type="Proteomes" id="UP000070700"/>
    </source>
</evidence>
<proteinExistence type="predicted"/>
<dbReference type="InParanoid" id="A0A194X6V1"/>
<protein>
    <submittedName>
        <fullName evidence="2">Uncharacterized protein</fullName>
    </submittedName>
</protein>
<keyword evidence="3" id="KW-1185">Reference proteome</keyword>
<feature type="transmembrane region" description="Helical" evidence="1">
    <location>
        <begin position="84"/>
        <end position="108"/>
    </location>
</feature>
<feature type="transmembrane region" description="Helical" evidence="1">
    <location>
        <begin position="21"/>
        <end position="49"/>
    </location>
</feature>
<evidence type="ECO:0000313" key="2">
    <source>
        <dbReference type="EMBL" id="KUJ15809.1"/>
    </source>
</evidence>
<accession>A0A194X6V1</accession>
<organism evidence="2 3">
    <name type="scientific">Mollisia scopiformis</name>
    <name type="common">Conifer needle endophyte fungus</name>
    <name type="synonym">Phialocephala scopiformis</name>
    <dbReference type="NCBI Taxonomy" id="149040"/>
    <lineage>
        <taxon>Eukaryota</taxon>
        <taxon>Fungi</taxon>
        <taxon>Dikarya</taxon>
        <taxon>Ascomycota</taxon>
        <taxon>Pezizomycotina</taxon>
        <taxon>Leotiomycetes</taxon>
        <taxon>Helotiales</taxon>
        <taxon>Mollisiaceae</taxon>
        <taxon>Mollisia</taxon>
    </lineage>
</organism>
<dbReference type="GeneID" id="28832372"/>
<dbReference type="Proteomes" id="UP000070700">
    <property type="component" value="Unassembled WGS sequence"/>
</dbReference>
<dbReference type="KEGG" id="psco:LY89DRAFT_783079"/>
<keyword evidence="1" id="KW-0472">Membrane</keyword>
<evidence type="ECO:0000256" key="1">
    <source>
        <dbReference type="SAM" id="Phobius"/>
    </source>
</evidence>
<dbReference type="RefSeq" id="XP_018070164.1">
    <property type="nucleotide sequence ID" value="XM_018222646.1"/>
</dbReference>
<name>A0A194X6V1_MOLSC</name>
<keyword evidence="1" id="KW-0812">Transmembrane</keyword>
<gene>
    <name evidence="2" type="ORF">LY89DRAFT_783079</name>
</gene>
<sequence>MYTTTNRNIFIRPRKSLLPPTFLKSLWLSTFLPLNVLILCIPVLAFLLASSSDPFNISKHCTTRTHSLSNKNSCENTAEFVTNFFSALVVLCLIIIALGVSVLLTAVFEKVWGHCGWKGNRVGRTLRRIWGFGDGVEVGRERRVLNVLGSRVYLPDVVRDDDRVCGRCSEGGVASWGIIGIDALKSSVHTPELSWTFEEVIIAWY</sequence>
<dbReference type="EMBL" id="KQ947417">
    <property type="protein sequence ID" value="KUJ15809.1"/>
    <property type="molecule type" value="Genomic_DNA"/>
</dbReference>
<reference evidence="2 3" key="1">
    <citation type="submission" date="2015-10" db="EMBL/GenBank/DDBJ databases">
        <title>Full genome of DAOMC 229536 Phialocephala scopiformis, a fungal endophyte of spruce producing the potent anti-insectan compound rugulosin.</title>
        <authorList>
            <consortium name="DOE Joint Genome Institute"/>
            <person name="Walker A.K."/>
            <person name="Frasz S.L."/>
            <person name="Seifert K.A."/>
            <person name="Miller J.D."/>
            <person name="Mondo S.J."/>
            <person name="Labutti K."/>
            <person name="Lipzen A."/>
            <person name="Dockter R."/>
            <person name="Kennedy M."/>
            <person name="Grigoriev I.V."/>
            <person name="Spatafora J.W."/>
        </authorList>
    </citation>
    <scope>NUCLEOTIDE SEQUENCE [LARGE SCALE GENOMIC DNA]</scope>
    <source>
        <strain evidence="2 3">CBS 120377</strain>
    </source>
</reference>